<comment type="caution">
    <text evidence="2">The sequence shown here is derived from an EMBL/GenBank/DDBJ whole genome shotgun (WGS) entry which is preliminary data.</text>
</comment>
<accession>A0A835GJA0</accession>
<keyword evidence="1" id="KW-0732">Signal</keyword>
<evidence type="ECO:0000313" key="3">
    <source>
        <dbReference type="Proteomes" id="UP000648187"/>
    </source>
</evidence>
<organism evidence="2 3">
    <name type="scientific">Spodoptera exigua</name>
    <name type="common">Beet armyworm</name>
    <name type="synonym">Noctua fulgens</name>
    <dbReference type="NCBI Taxonomy" id="7107"/>
    <lineage>
        <taxon>Eukaryota</taxon>
        <taxon>Metazoa</taxon>
        <taxon>Ecdysozoa</taxon>
        <taxon>Arthropoda</taxon>
        <taxon>Hexapoda</taxon>
        <taxon>Insecta</taxon>
        <taxon>Pterygota</taxon>
        <taxon>Neoptera</taxon>
        <taxon>Endopterygota</taxon>
        <taxon>Lepidoptera</taxon>
        <taxon>Glossata</taxon>
        <taxon>Ditrysia</taxon>
        <taxon>Noctuoidea</taxon>
        <taxon>Noctuidae</taxon>
        <taxon>Amphipyrinae</taxon>
        <taxon>Spodoptera</taxon>
    </lineage>
</organism>
<dbReference type="EMBL" id="JACKWZ010000082">
    <property type="protein sequence ID" value="KAF9416889.1"/>
    <property type="molecule type" value="Genomic_DNA"/>
</dbReference>
<keyword evidence="3" id="KW-1185">Reference proteome</keyword>
<evidence type="ECO:0000313" key="2">
    <source>
        <dbReference type="EMBL" id="KAF9416889.1"/>
    </source>
</evidence>
<sequence length="116" mass="13112">MAKILFLIFVSWASVAFALEAEKFSCDYQFGDPTWNFTKVYYDKGHTLPKGSKHAQTLLPVEEGYMISFVCVNIPGVNKTTTQVAFSSLHHKVSIELAQRANTDVPYHILAKRHGY</sequence>
<protein>
    <submittedName>
        <fullName evidence="2">Uncharacterized protein</fullName>
    </submittedName>
</protein>
<proteinExistence type="predicted"/>
<gene>
    <name evidence="2" type="ORF">HW555_005892</name>
</gene>
<dbReference type="AlphaFoldDB" id="A0A835GJA0"/>
<dbReference type="Proteomes" id="UP000648187">
    <property type="component" value="Unassembled WGS sequence"/>
</dbReference>
<feature type="chain" id="PRO_5032828752" evidence="1">
    <location>
        <begin position="19"/>
        <end position="116"/>
    </location>
</feature>
<feature type="signal peptide" evidence="1">
    <location>
        <begin position="1"/>
        <end position="18"/>
    </location>
</feature>
<reference evidence="2" key="1">
    <citation type="submission" date="2020-08" db="EMBL/GenBank/DDBJ databases">
        <title>Spodoptera exigua strain:BAW_Kor-Di-RS1 Genome sequencing and assembly.</title>
        <authorList>
            <person name="Kim J."/>
            <person name="Nam H.Y."/>
            <person name="Kwon M."/>
            <person name="Choi J.H."/>
            <person name="Cho S.R."/>
            <person name="Kim G.-H."/>
        </authorList>
    </citation>
    <scope>NUCLEOTIDE SEQUENCE</scope>
    <source>
        <strain evidence="2">BAW_Kor-Di-RS1</strain>
        <tissue evidence="2">Whole-body</tissue>
    </source>
</reference>
<name>A0A835GJA0_SPOEX</name>
<evidence type="ECO:0000256" key="1">
    <source>
        <dbReference type="SAM" id="SignalP"/>
    </source>
</evidence>